<comment type="caution">
    <text evidence="2">The sequence shown here is derived from an EMBL/GenBank/DDBJ whole genome shotgun (WGS) entry which is preliminary data.</text>
</comment>
<reference evidence="2" key="1">
    <citation type="submission" date="2022-03" db="EMBL/GenBank/DDBJ databases">
        <authorList>
            <person name="Lindestad O."/>
        </authorList>
    </citation>
    <scope>NUCLEOTIDE SEQUENCE</scope>
</reference>
<proteinExistence type="predicted"/>
<evidence type="ECO:0000256" key="1">
    <source>
        <dbReference type="SAM" id="MobiDB-lite"/>
    </source>
</evidence>
<dbReference type="AlphaFoldDB" id="A0A8S4QUH9"/>
<keyword evidence="3" id="KW-1185">Reference proteome</keyword>
<feature type="region of interest" description="Disordered" evidence="1">
    <location>
        <begin position="1"/>
        <end position="59"/>
    </location>
</feature>
<dbReference type="OrthoDB" id="6629625at2759"/>
<organism evidence="2 3">
    <name type="scientific">Pararge aegeria aegeria</name>
    <dbReference type="NCBI Taxonomy" id="348720"/>
    <lineage>
        <taxon>Eukaryota</taxon>
        <taxon>Metazoa</taxon>
        <taxon>Ecdysozoa</taxon>
        <taxon>Arthropoda</taxon>
        <taxon>Hexapoda</taxon>
        <taxon>Insecta</taxon>
        <taxon>Pterygota</taxon>
        <taxon>Neoptera</taxon>
        <taxon>Endopterygota</taxon>
        <taxon>Lepidoptera</taxon>
        <taxon>Glossata</taxon>
        <taxon>Ditrysia</taxon>
        <taxon>Papilionoidea</taxon>
        <taxon>Nymphalidae</taxon>
        <taxon>Satyrinae</taxon>
        <taxon>Satyrini</taxon>
        <taxon>Parargina</taxon>
        <taxon>Pararge</taxon>
    </lineage>
</organism>
<protein>
    <submittedName>
        <fullName evidence="2">Jg25649 protein</fullName>
    </submittedName>
</protein>
<evidence type="ECO:0000313" key="3">
    <source>
        <dbReference type="Proteomes" id="UP000838756"/>
    </source>
</evidence>
<dbReference type="EMBL" id="CAKXAJ010015672">
    <property type="protein sequence ID" value="CAH2216480.1"/>
    <property type="molecule type" value="Genomic_DNA"/>
</dbReference>
<feature type="compositionally biased region" description="Basic residues" evidence="1">
    <location>
        <begin position="40"/>
        <end position="52"/>
    </location>
</feature>
<feature type="compositionally biased region" description="Basic and acidic residues" evidence="1">
    <location>
        <begin position="16"/>
        <end position="31"/>
    </location>
</feature>
<accession>A0A8S4QUH9</accession>
<evidence type="ECO:0000313" key="2">
    <source>
        <dbReference type="EMBL" id="CAH2216480.1"/>
    </source>
</evidence>
<sequence>MADENVSQDGTDENTDDKTGDKTLDKSDDRSIYSSDSTLTKKKNPGKAKKSHNTAQEMSGITAAIDELKLLNSTIEASNSSRQEDEYDIVGKHVAIQLRQLPLLDFLDAKDEIQQVLSRYRKRAIYARNASALSSYSASSPQSYIASPSSGPSVSFPGTTYQPTETVLVHQPLQSVDHQSSHSSYEAANLETVSAQQPVQPGQAFDFNDPIVKAMINAYVNNMQ</sequence>
<gene>
    <name evidence="2" type="primary">jg25649</name>
    <name evidence="2" type="ORF">PAEG_LOCUS4526</name>
</gene>
<dbReference type="Proteomes" id="UP000838756">
    <property type="component" value="Unassembled WGS sequence"/>
</dbReference>
<name>A0A8S4QUH9_9NEOP</name>